<accession>A0A0E9SFD9</accession>
<organism evidence="1">
    <name type="scientific">Anguilla anguilla</name>
    <name type="common">European freshwater eel</name>
    <name type="synonym">Muraena anguilla</name>
    <dbReference type="NCBI Taxonomy" id="7936"/>
    <lineage>
        <taxon>Eukaryota</taxon>
        <taxon>Metazoa</taxon>
        <taxon>Chordata</taxon>
        <taxon>Craniata</taxon>
        <taxon>Vertebrata</taxon>
        <taxon>Euteleostomi</taxon>
        <taxon>Actinopterygii</taxon>
        <taxon>Neopterygii</taxon>
        <taxon>Teleostei</taxon>
        <taxon>Anguilliformes</taxon>
        <taxon>Anguillidae</taxon>
        <taxon>Anguilla</taxon>
    </lineage>
</organism>
<protein>
    <submittedName>
        <fullName evidence="1">Uncharacterized protein</fullName>
    </submittedName>
</protein>
<dbReference type="EMBL" id="GBXM01068615">
    <property type="protein sequence ID" value="JAH39962.1"/>
    <property type="molecule type" value="Transcribed_RNA"/>
</dbReference>
<proteinExistence type="predicted"/>
<reference evidence="1" key="2">
    <citation type="journal article" date="2015" name="Fish Shellfish Immunol.">
        <title>Early steps in the European eel (Anguilla anguilla)-Vibrio vulnificus interaction in the gills: Role of the RtxA13 toxin.</title>
        <authorList>
            <person name="Callol A."/>
            <person name="Pajuelo D."/>
            <person name="Ebbesson L."/>
            <person name="Teles M."/>
            <person name="MacKenzie S."/>
            <person name="Amaro C."/>
        </authorList>
    </citation>
    <scope>NUCLEOTIDE SEQUENCE</scope>
</reference>
<reference evidence="1" key="1">
    <citation type="submission" date="2014-11" db="EMBL/GenBank/DDBJ databases">
        <authorList>
            <person name="Amaro Gonzalez C."/>
        </authorList>
    </citation>
    <scope>NUCLEOTIDE SEQUENCE</scope>
</reference>
<evidence type="ECO:0000313" key="1">
    <source>
        <dbReference type="EMBL" id="JAH39962.1"/>
    </source>
</evidence>
<name>A0A0E9SFD9_ANGAN</name>
<dbReference type="AlphaFoldDB" id="A0A0E9SFD9"/>
<sequence length="52" mass="6107">MYQLWCSWIVQAMKHELKIRAGDLPPRDIFQLSPSEVKQLLLDVLKPEQTGR</sequence>